<evidence type="ECO:0000313" key="2">
    <source>
        <dbReference type="Proteomes" id="UP000012313"/>
    </source>
</evidence>
<sequence length="37" mass="4400">MKFASCGTTHRERFAQIFSRRTHAKLSVHKRAREIQN</sequence>
<reference evidence="1" key="1">
    <citation type="submission" date="2013-03" db="EMBL/GenBank/DDBJ databases">
        <authorList>
            <person name="Harkins D.M."/>
            <person name="Durkin A.S."/>
            <person name="Brinkac L.M."/>
            <person name="Haft D.H."/>
            <person name="Selengut J.D."/>
            <person name="Sanka R."/>
            <person name="DePew J."/>
            <person name="Purushe J."/>
            <person name="Hartskeerl R.A."/>
            <person name="Ahmed A."/>
            <person name="van der Linden H."/>
            <person name="Goris M.G.A."/>
            <person name="Vinetz J.M."/>
            <person name="Sutton G.G."/>
            <person name="Nierman W.C."/>
            <person name="Fouts D.E."/>
        </authorList>
    </citation>
    <scope>NUCLEOTIDE SEQUENCE [LARGE SCALE GENOMIC DNA]</scope>
    <source>
        <strain evidence="1">ICFT</strain>
    </source>
</reference>
<dbReference type="STRING" id="1218598.LEP1GSC060_3069"/>
<gene>
    <name evidence="1" type="ORF">LEP1GSC060_3069</name>
</gene>
<proteinExistence type="predicted"/>
<dbReference type="Proteomes" id="UP000012313">
    <property type="component" value="Unassembled WGS sequence"/>
</dbReference>
<dbReference type="EMBL" id="AOHC02000037">
    <property type="protein sequence ID" value="EMY77369.1"/>
    <property type="molecule type" value="Genomic_DNA"/>
</dbReference>
<evidence type="ECO:0000313" key="1">
    <source>
        <dbReference type="EMBL" id="EMY77369.1"/>
    </source>
</evidence>
<comment type="caution">
    <text evidence="1">The sequence shown here is derived from an EMBL/GenBank/DDBJ whole genome shotgun (WGS) entry which is preliminary data.</text>
</comment>
<dbReference type="AlphaFoldDB" id="N1WJR8"/>
<keyword evidence="2" id="KW-1185">Reference proteome</keyword>
<name>N1WJR8_9LEPT</name>
<protein>
    <submittedName>
        <fullName evidence="1">Uncharacterized protein</fullName>
    </submittedName>
</protein>
<accession>N1WJR8</accession>
<organism evidence="1 2">
    <name type="scientific">Leptospira weilii serovar Ranarum str. ICFT</name>
    <dbReference type="NCBI Taxonomy" id="1218598"/>
    <lineage>
        <taxon>Bacteria</taxon>
        <taxon>Pseudomonadati</taxon>
        <taxon>Spirochaetota</taxon>
        <taxon>Spirochaetia</taxon>
        <taxon>Leptospirales</taxon>
        <taxon>Leptospiraceae</taxon>
        <taxon>Leptospira</taxon>
    </lineage>
</organism>